<keyword evidence="4" id="KW-0732">Signal</keyword>
<accession>Q7UW58</accession>
<dbReference type="GO" id="GO:0004423">
    <property type="term" value="F:iduronate-2-sulfatase activity"/>
    <property type="evidence" value="ECO:0007669"/>
    <property type="project" value="UniProtKB-EC"/>
</dbReference>
<name>Q7UW58_RHOBA</name>
<comment type="similarity">
    <text evidence="2">Belongs to the sulfatase family.</text>
</comment>
<dbReference type="FunFam" id="3.40.720.10:FF:000157">
    <property type="entry name" value="Iduronate-2-sulfatase"/>
    <property type="match status" value="1"/>
</dbReference>
<dbReference type="HOGENOM" id="CLU_006332_9_0_0"/>
<dbReference type="eggNOG" id="COG3119">
    <property type="taxonomic scope" value="Bacteria"/>
</dbReference>
<dbReference type="InterPro" id="IPR000917">
    <property type="entry name" value="Sulfatase_N"/>
</dbReference>
<keyword evidence="5 8" id="KW-0378">Hydrolase</keyword>
<evidence type="ECO:0000313" key="8">
    <source>
        <dbReference type="EMBL" id="CAD72511.1"/>
    </source>
</evidence>
<dbReference type="Pfam" id="PF00884">
    <property type="entry name" value="Sulfatase"/>
    <property type="match status" value="1"/>
</dbReference>
<dbReference type="PATRIC" id="fig|243090.15.peg.1029"/>
<keyword evidence="9" id="KW-1185">Reference proteome</keyword>
<dbReference type="GO" id="GO:0008484">
    <property type="term" value="F:sulfuric ester hydrolase activity"/>
    <property type="evidence" value="ECO:0000318"/>
    <property type="project" value="GO_Central"/>
</dbReference>
<dbReference type="InParanoid" id="Q7UW58"/>
<dbReference type="Gene3D" id="3.40.720.10">
    <property type="entry name" value="Alkaline Phosphatase, subunit A"/>
    <property type="match status" value="1"/>
</dbReference>
<evidence type="ECO:0000313" key="9">
    <source>
        <dbReference type="Proteomes" id="UP000001025"/>
    </source>
</evidence>
<dbReference type="EMBL" id="BX294136">
    <property type="protein sequence ID" value="CAD72511.1"/>
    <property type="molecule type" value="Genomic_DNA"/>
</dbReference>
<dbReference type="CDD" id="cd16030">
    <property type="entry name" value="iduronate-2-sulfatase"/>
    <property type="match status" value="1"/>
</dbReference>
<evidence type="ECO:0000256" key="4">
    <source>
        <dbReference type="ARBA" id="ARBA00022729"/>
    </source>
</evidence>
<dbReference type="PANTHER" id="PTHR45953:SF1">
    <property type="entry name" value="IDURONATE 2-SULFATASE"/>
    <property type="match status" value="1"/>
</dbReference>
<sequence length="541" mass="60783">MLITNVVGFARLYLPHKSLSPCLNPRAEVALMNLKRIFGLGLLLGFALSSQFSFGQKPDAKKASQRKNVLFLISDDLNTRIGCYGDPIVQTPNIDRLAARGVLFENAACQYPLCGPSRNSMLCGLYPDTTGIHGNAQIFRDSIPERWSLPQAFRLDGYFAGRVGKLYHYNVPKSVGTNGHDDPASWELELNPAGCDRLIEEPDIFTLRKGAFGGTLSWYASPRPDEAHTDGMLADDASWVLERCAKRNDRPFFLAVGFYRPHTPYVAPKEYFEPYKLEDMPLFDNVEEDNADVPAAALLSKKKEQDLLNDELRRQAIQAYYASTTFMDAQVGKVLDTLKRTGLDKNTIVVFTSDHGYFLGEKGLWQKQALFDKVAGVPLIIAEPGRTEGAIAKSPVGLVDLYPTLAELCDVPTQKLMQGQSLVPMLRDPSQTGRGYSMSMVARNDRQTKQRYYGYSIRTERYRLTLWDDGKRGTELYDHQNDPEEFTNLAHGERKNDPNNAKVIRELTEKLKAEMANGMPASGKRTEYKVGNWNPMLRIDN</sequence>
<keyword evidence="3" id="KW-0479">Metal-binding</keyword>
<protein>
    <submittedName>
        <fullName evidence="8">Iduronate-2-sulfatase</fullName>
        <ecNumber evidence="8">3.1.6.13</ecNumber>
    </submittedName>
</protein>
<comment type="cofactor">
    <cofactor evidence="1">
        <name>Ca(2+)</name>
        <dbReference type="ChEBI" id="CHEBI:29108"/>
    </cofactor>
</comment>
<dbReference type="InterPro" id="IPR017850">
    <property type="entry name" value="Alkaline_phosphatase_core_sf"/>
</dbReference>
<dbReference type="KEGG" id="rba:RB2254"/>
<dbReference type="GO" id="GO:0046872">
    <property type="term" value="F:metal ion binding"/>
    <property type="evidence" value="ECO:0007669"/>
    <property type="project" value="UniProtKB-KW"/>
</dbReference>
<dbReference type="EnsemblBacteria" id="CAD72511">
    <property type="protein sequence ID" value="CAD72511"/>
    <property type="gene ID" value="RB2254"/>
</dbReference>
<dbReference type="InterPro" id="IPR035874">
    <property type="entry name" value="IDS"/>
</dbReference>
<evidence type="ECO:0000256" key="1">
    <source>
        <dbReference type="ARBA" id="ARBA00001913"/>
    </source>
</evidence>
<dbReference type="EC" id="3.1.6.13" evidence="8"/>
<dbReference type="PANTHER" id="PTHR45953">
    <property type="entry name" value="IDURONATE 2-SULFATASE"/>
    <property type="match status" value="1"/>
</dbReference>
<evidence type="ECO:0000259" key="7">
    <source>
        <dbReference type="Pfam" id="PF00884"/>
    </source>
</evidence>
<feature type="domain" description="Sulfatase N-terminal" evidence="7">
    <location>
        <begin position="67"/>
        <end position="410"/>
    </location>
</feature>
<reference evidence="8 9" key="1">
    <citation type="journal article" date="2003" name="Proc. Natl. Acad. Sci. U.S.A.">
        <title>Complete genome sequence of the marine planctomycete Pirellula sp. strain 1.</title>
        <authorList>
            <person name="Gloeckner F.O."/>
            <person name="Kube M."/>
            <person name="Bauer M."/>
            <person name="Teeling H."/>
            <person name="Lombardot T."/>
            <person name="Ludwig W."/>
            <person name="Gade D."/>
            <person name="Beck A."/>
            <person name="Borzym K."/>
            <person name="Heitmann K."/>
            <person name="Rabus R."/>
            <person name="Schlesner H."/>
            <person name="Amann R."/>
            <person name="Reinhardt R."/>
        </authorList>
    </citation>
    <scope>NUCLEOTIDE SEQUENCE [LARGE SCALE GENOMIC DNA]</scope>
    <source>
        <strain evidence="9">DSM 10527 / NCIMB 13988 / SH1</strain>
    </source>
</reference>
<keyword evidence="6" id="KW-0106">Calcium</keyword>
<evidence type="ECO:0000256" key="2">
    <source>
        <dbReference type="ARBA" id="ARBA00008779"/>
    </source>
</evidence>
<proteinExistence type="inferred from homology"/>
<organism evidence="8 9">
    <name type="scientific">Rhodopirellula baltica (strain DSM 10527 / NCIMB 13988 / SH1)</name>
    <dbReference type="NCBI Taxonomy" id="243090"/>
    <lineage>
        <taxon>Bacteria</taxon>
        <taxon>Pseudomonadati</taxon>
        <taxon>Planctomycetota</taxon>
        <taxon>Planctomycetia</taxon>
        <taxon>Pirellulales</taxon>
        <taxon>Pirellulaceae</taxon>
        <taxon>Rhodopirellula</taxon>
    </lineage>
</organism>
<evidence type="ECO:0000256" key="6">
    <source>
        <dbReference type="ARBA" id="ARBA00022837"/>
    </source>
</evidence>
<dbReference type="SUPFAM" id="SSF53649">
    <property type="entry name" value="Alkaline phosphatase-like"/>
    <property type="match status" value="1"/>
</dbReference>
<evidence type="ECO:0000256" key="3">
    <source>
        <dbReference type="ARBA" id="ARBA00022723"/>
    </source>
</evidence>
<dbReference type="Proteomes" id="UP000001025">
    <property type="component" value="Chromosome"/>
</dbReference>
<gene>
    <name evidence="8" type="ordered locus">RB2254</name>
</gene>
<dbReference type="AlphaFoldDB" id="Q7UW58"/>
<dbReference type="OrthoDB" id="9782218at2"/>
<evidence type="ECO:0000256" key="5">
    <source>
        <dbReference type="ARBA" id="ARBA00022801"/>
    </source>
</evidence>